<dbReference type="EMBL" id="JACXVP010000004">
    <property type="protein sequence ID" value="KAG5613072.1"/>
    <property type="molecule type" value="Genomic_DNA"/>
</dbReference>
<comment type="caution">
    <text evidence="1">The sequence shown here is derived from an EMBL/GenBank/DDBJ whole genome shotgun (WGS) entry which is preliminary data.</text>
</comment>
<dbReference type="AlphaFoldDB" id="A0A9J5ZLR6"/>
<accession>A0A9J5ZLR6</accession>
<evidence type="ECO:0000313" key="2">
    <source>
        <dbReference type="Proteomes" id="UP000824120"/>
    </source>
</evidence>
<dbReference type="Proteomes" id="UP000824120">
    <property type="component" value="Chromosome 4"/>
</dbReference>
<sequence>MVVVISGQTDIYLNLWIKSVDDVPLGASDFNPIVSADIIVHGGIRLPYSTDFQKACLEKYHLQITATYYQNYMI</sequence>
<protein>
    <submittedName>
        <fullName evidence="1">Uncharacterized protein</fullName>
    </submittedName>
</protein>
<organism evidence="1 2">
    <name type="scientific">Solanum commersonii</name>
    <name type="common">Commerson's wild potato</name>
    <name type="synonym">Commerson's nightshade</name>
    <dbReference type="NCBI Taxonomy" id="4109"/>
    <lineage>
        <taxon>Eukaryota</taxon>
        <taxon>Viridiplantae</taxon>
        <taxon>Streptophyta</taxon>
        <taxon>Embryophyta</taxon>
        <taxon>Tracheophyta</taxon>
        <taxon>Spermatophyta</taxon>
        <taxon>Magnoliopsida</taxon>
        <taxon>eudicotyledons</taxon>
        <taxon>Gunneridae</taxon>
        <taxon>Pentapetalae</taxon>
        <taxon>asterids</taxon>
        <taxon>lamiids</taxon>
        <taxon>Solanales</taxon>
        <taxon>Solanaceae</taxon>
        <taxon>Solanoideae</taxon>
        <taxon>Solaneae</taxon>
        <taxon>Solanum</taxon>
    </lineage>
</organism>
<proteinExistence type="predicted"/>
<evidence type="ECO:0000313" key="1">
    <source>
        <dbReference type="EMBL" id="KAG5613072.1"/>
    </source>
</evidence>
<name>A0A9J5ZLR6_SOLCO</name>
<keyword evidence="2" id="KW-1185">Reference proteome</keyword>
<gene>
    <name evidence="1" type="ORF">H5410_024353</name>
</gene>
<reference evidence="1 2" key="1">
    <citation type="submission" date="2020-09" db="EMBL/GenBank/DDBJ databases">
        <title>De no assembly of potato wild relative species, Solanum commersonii.</title>
        <authorList>
            <person name="Cho K."/>
        </authorList>
    </citation>
    <scope>NUCLEOTIDE SEQUENCE [LARGE SCALE GENOMIC DNA]</scope>
    <source>
        <strain evidence="1">LZ3.2</strain>
        <tissue evidence="1">Leaf</tissue>
    </source>
</reference>